<comment type="subcellular location">
    <subcellularLocation>
        <location evidence="1">Nucleus</location>
    </subcellularLocation>
</comment>
<dbReference type="KEGG" id="bdi:104583238"/>
<dbReference type="PANTHER" id="PTHR48019">
    <property type="entry name" value="SERUM RESPONSE FACTOR HOMOLOG"/>
    <property type="match status" value="1"/>
</dbReference>
<dbReference type="GeneID" id="104583238"/>
<dbReference type="PROSITE" id="PS50066">
    <property type="entry name" value="MADS_BOX_2"/>
    <property type="match status" value="1"/>
</dbReference>
<evidence type="ECO:0000256" key="1">
    <source>
        <dbReference type="ARBA" id="ARBA00004123"/>
    </source>
</evidence>
<evidence type="ECO:0000259" key="6">
    <source>
        <dbReference type="PROSITE" id="PS50066"/>
    </source>
</evidence>
<protein>
    <recommendedName>
        <fullName evidence="6">MADS-box domain-containing protein</fullName>
    </recommendedName>
</protein>
<dbReference type="GO" id="GO:0046983">
    <property type="term" value="F:protein dimerization activity"/>
    <property type="evidence" value="ECO:0007669"/>
    <property type="project" value="InterPro"/>
</dbReference>
<gene>
    <name evidence="8" type="primary">LOC104583238</name>
    <name evidence="7" type="ORF">BRADI_2g36778v3</name>
</gene>
<proteinExistence type="predicted"/>
<keyword evidence="2" id="KW-0805">Transcription regulation</keyword>
<reference evidence="7" key="2">
    <citation type="submission" date="2017-06" db="EMBL/GenBank/DDBJ databases">
        <title>WGS assembly of Brachypodium distachyon.</title>
        <authorList>
            <consortium name="The International Brachypodium Initiative"/>
            <person name="Lucas S."/>
            <person name="Harmon-Smith M."/>
            <person name="Lail K."/>
            <person name="Tice H."/>
            <person name="Grimwood J."/>
            <person name="Bruce D."/>
            <person name="Barry K."/>
            <person name="Shu S."/>
            <person name="Lindquist E."/>
            <person name="Wang M."/>
            <person name="Pitluck S."/>
            <person name="Vogel J.P."/>
            <person name="Garvin D.F."/>
            <person name="Mockler T.C."/>
            <person name="Schmutz J."/>
            <person name="Rokhsar D."/>
            <person name="Bevan M.W."/>
        </authorList>
    </citation>
    <scope>NUCLEOTIDE SEQUENCE</scope>
    <source>
        <strain evidence="7">Bd21</strain>
    </source>
</reference>
<dbReference type="InterPro" id="IPR033897">
    <property type="entry name" value="SRF-like_MADS-box"/>
</dbReference>
<dbReference type="CDD" id="cd00266">
    <property type="entry name" value="MADS_SRF_like"/>
    <property type="match status" value="1"/>
</dbReference>
<accession>A0A0Q3MTE8</accession>
<dbReference type="InterPro" id="IPR036879">
    <property type="entry name" value="TF_MADSbox_sf"/>
</dbReference>
<dbReference type="SUPFAM" id="SSF55455">
    <property type="entry name" value="SRF-like"/>
    <property type="match status" value="1"/>
</dbReference>
<keyword evidence="3" id="KW-0238">DNA-binding</keyword>
<evidence type="ECO:0000256" key="2">
    <source>
        <dbReference type="ARBA" id="ARBA00023015"/>
    </source>
</evidence>
<evidence type="ECO:0000313" key="8">
    <source>
        <dbReference type="EnsemblPlants" id="KQK07614"/>
    </source>
</evidence>
<sequence>MARGKVKLQYIENNARRKTTLKRRLKCLISKVNELSILCHVVALLVVYRNADVQQPEVVWPSMEQAVAVAEEYMAVNTEKLKKDLDGLGLTQELVAKERAKVQNLQQTIQTKQIIHNLFIRRQTLNAQGLTLTPEVDHELRSLNLQVTTDIQCQLQSTLRAVNDQLKEKRSGSTSAPPAAELEAPVAPDDVPAVAPMEMDPSHAADAPMAAGLGGFFIDEEDDFTFDEEDDFDIDGDGSDLLTPEQLRDILARIGI</sequence>
<dbReference type="GO" id="GO:0006357">
    <property type="term" value="P:regulation of transcription by RNA polymerase II"/>
    <property type="evidence" value="ECO:0000318"/>
    <property type="project" value="GO_Central"/>
</dbReference>
<keyword evidence="5" id="KW-0539">Nucleus</keyword>
<dbReference type="Pfam" id="PF00319">
    <property type="entry name" value="SRF-TF"/>
    <property type="match status" value="1"/>
</dbReference>
<dbReference type="RefSeq" id="XP_010233355.1">
    <property type="nucleotide sequence ID" value="XM_010235053.1"/>
</dbReference>
<keyword evidence="9" id="KW-1185">Reference proteome</keyword>
<reference evidence="8" key="3">
    <citation type="submission" date="2018-08" db="UniProtKB">
        <authorList>
            <consortium name="EnsemblPlants"/>
        </authorList>
    </citation>
    <scope>IDENTIFICATION</scope>
    <source>
        <strain evidence="8">cv. Bd21</strain>
    </source>
</reference>
<evidence type="ECO:0000256" key="3">
    <source>
        <dbReference type="ARBA" id="ARBA00023125"/>
    </source>
</evidence>
<keyword evidence="4" id="KW-0804">Transcription</keyword>
<evidence type="ECO:0000256" key="5">
    <source>
        <dbReference type="ARBA" id="ARBA00023242"/>
    </source>
</evidence>
<evidence type="ECO:0000313" key="7">
    <source>
        <dbReference type="EMBL" id="KQK07614.2"/>
    </source>
</evidence>
<dbReference type="Gramene" id="KQK07614">
    <property type="protein sequence ID" value="KQK07614"/>
    <property type="gene ID" value="BRADI_2g36778v3"/>
</dbReference>
<dbReference type="InterPro" id="IPR002100">
    <property type="entry name" value="TF_MADSbox"/>
</dbReference>
<dbReference type="GO" id="GO:0045944">
    <property type="term" value="P:positive regulation of transcription by RNA polymerase II"/>
    <property type="evidence" value="ECO:0007669"/>
    <property type="project" value="InterPro"/>
</dbReference>
<dbReference type="Gene3D" id="3.40.1810.10">
    <property type="entry name" value="Transcription factor, MADS-box"/>
    <property type="match status" value="1"/>
</dbReference>
<dbReference type="EMBL" id="CM000881">
    <property type="protein sequence ID" value="KQK07614.2"/>
    <property type="molecule type" value="Genomic_DNA"/>
</dbReference>
<dbReference type="SMART" id="SM00432">
    <property type="entry name" value="MADS"/>
    <property type="match status" value="1"/>
</dbReference>
<evidence type="ECO:0000256" key="4">
    <source>
        <dbReference type="ARBA" id="ARBA00023163"/>
    </source>
</evidence>
<dbReference type="Proteomes" id="UP000008810">
    <property type="component" value="Chromosome 2"/>
</dbReference>
<dbReference type="GO" id="GO:0000981">
    <property type="term" value="F:DNA-binding transcription factor activity, RNA polymerase II-specific"/>
    <property type="evidence" value="ECO:0000318"/>
    <property type="project" value="GO_Central"/>
</dbReference>
<name>A0A0Q3MTE8_BRADI</name>
<dbReference type="GO" id="GO:0000978">
    <property type="term" value="F:RNA polymerase II cis-regulatory region sequence-specific DNA binding"/>
    <property type="evidence" value="ECO:0000318"/>
    <property type="project" value="GO_Central"/>
</dbReference>
<dbReference type="STRING" id="15368.A0A0Q3MTE8"/>
<dbReference type="InterPro" id="IPR050142">
    <property type="entry name" value="MADS-box/MEF2_TF"/>
</dbReference>
<reference evidence="7 8" key="1">
    <citation type="journal article" date="2010" name="Nature">
        <title>Genome sequencing and analysis of the model grass Brachypodium distachyon.</title>
        <authorList>
            <consortium name="International Brachypodium Initiative"/>
        </authorList>
    </citation>
    <scope>NUCLEOTIDE SEQUENCE [LARGE SCALE GENOMIC DNA]</scope>
    <source>
        <strain evidence="7 8">Bd21</strain>
    </source>
</reference>
<feature type="domain" description="MADS-box" evidence="6">
    <location>
        <begin position="1"/>
        <end position="50"/>
    </location>
</feature>
<dbReference type="EnsemblPlants" id="KQK07614">
    <property type="protein sequence ID" value="KQK07614"/>
    <property type="gene ID" value="BRADI_2g36778v3"/>
</dbReference>
<dbReference type="AlphaFoldDB" id="A0A0Q3MTE8"/>
<organism evidence="7">
    <name type="scientific">Brachypodium distachyon</name>
    <name type="common">Purple false brome</name>
    <name type="synonym">Trachynia distachya</name>
    <dbReference type="NCBI Taxonomy" id="15368"/>
    <lineage>
        <taxon>Eukaryota</taxon>
        <taxon>Viridiplantae</taxon>
        <taxon>Streptophyta</taxon>
        <taxon>Embryophyta</taxon>
        <taxon>Tracheophyta</taxon>
        <taxon>Spermatophyta</taxon>
        <taxon>Magnoliopsida</taxon>
        <taxon>Liliopsida</taxon>
        <taxon>Poales</taxon>
        <taxon>Poaceae</taxon>
        <taxon>BOP clade</taxon>
        <taxon>Pooideae</taxon>
        <taxon>Stipodae</taxon>
        <taxon>Brachypodieae</taxon>
        <taxon>Brachypodium</taxon>
    </lineage>
</organism>
<dbReference type="OrthoDB" id="691496at2759"/>
<dbReference type="GO" id="GO:0005634">
    <property type="term" value="C:nucleus"/>
    <property type="evidence" value="ECO:0007669"/>
    <property type="project" value="UniProtKB-SubCell"/>
</dbReference>
<dbReference type="PRINTS" id="PR00404">
    <property type="entry name" value="MADSDOMAIN"/>
</dbReference>
<evidence type="ECO:0000313" key="9">
    <source>
        <dbReference type="Proteomes" id="UP000008810"/>
    </source>
</evidence>